<keyword evidence="2" id="KW-1185">Reference proteome</keyword>
<evidence type="ECO:0000313" key="1">
    <source>
        <dbReference type="EMBL" id="VDP39304.1"/>
    </source>
</evidence>
<gene>
    <name evidence="1" type="ORF">SMRZ_LOCUS21376</name>
</gene>
<proteinExistence type="predicted"/>
<dbReference type="EMBL" id="UZAI01018678">
    <property type="protein sequence ID" value="VDP39304.1"/>
    <property type="molecule type" value="Genomic_DNA"/>
</dbReference>
<feature type="non-terminal residue" evidence="1">
    <location>
        <position position="1"/>
    </location>
</feature>
<dbReference type="Proteomes" id="UP000277204">
    <property type="component" value="Unassembled WGS sequence"/>
</dbReference>
<dbReference type="AlphaFoldDB" id="A0A183MZA1"/>
<sequence>FHPNIIVHIFVFLQINVVTTIVFVYIIYQLIIHHYCYSVNSIHFCYQSIFDCLHHL</sequence>
<accession>A0A183MZA1</accession>
<evidence type="ECO:0000313" key="2">
    <source>
        <dbReference type="Proteomes" id="UP000277204"/>
    </source>
</evidence>
<name>A0A183MZA1_9TREM</name>
<protein>
    <submittedName>
        <fullName evidence="1">Uncharacterized protein</fullName>
    </submittedName>
</protein>
<reference evidence="1 2" key="1">
    <citation type="submission" date="2018-11" db="EMBL/GenBank/DDBJ databases">
        <authorList>
            <consortium name="Pathogen Informatics"/>
        </authorList>
    </citation>
    <scope>NUCLEOTIDE SEQUENCE [LARGE SCALE GENOMIC DNA]</scope>
    <source>
        <strain evidence="1 2">Zambia</strain>
    </source>
</reference>
<organism evidence="1 2">
    <name type="scientific">Schistosoma margrebowiei</name>
    <dbReference type="NCBI Taxonomy" id="48269"/>
    <lineage>
        <taxon>Eukaryota</taxon>
        <taxon>Metazoa</taxon>
        <taxon>Spiralia</taxon>
        <taxon>Lophotrochozoa</taxon>
        <taxon>Platyhelminthes</taxon>
        <taxon>Trematoda</taxon>
        <taxon>Digenea</taxon>
        <taxon>Strigeidida</taxon>
        <taxon>Schistosomatoidea</taxon>
        <taxon>Schistosomatidae</taxon>
        <taxon>Schistosoma</taxon>
    </lineage>
</organism>